<reference evidence="1 2" key="1">
    <citation type="submission" date="2017-04" db="EMBL/GenBank/DDBJ databases">
        <authorList>
            <person name="Afonso C.L."/>
            <person name="Miller P.J."/>
            <person name="Scott M.A."/>
            <person name="Spackman E."/>
            <person name="Goraichik I."/>
            <person name="Dimitrov K.M."/>
            <person name="Suarez D.L."/>
            <person name="Swayne D.E."/>
        </authorList>
    </citation>
    <scope>NUCLEOTIDE SEQUENCE [LARGE SCALE GENOMIC DNA]</scope>
    <source>
        <strain evidence="2">XA(T)</strain>
    </source>
</reference>
<organism evidence="1 2">
    <name type="scientific">Cnuibacter physcomitrellae</name>
    <dbReference type="NCBI Taxonomy" id="1619308"/>
    <lineage>
        <taxon>Bacteria</taxon>
        <taxon>Bacillati</taxon>
        <taxon>Actinomycetota</taxon>
        <taxon>Actinomycetes</taxon>
        <taxon>Micrococcales</taxon>
        <taxon>Microbacteriaceae</taxon>
        <taxon>Cnuibacter</taxon>
    </lineage>
</organism>
<proteinExistence type="predicted"/>
<dbReference type="AlphaFoldDB" id="A0A1X9LH82"/>
<dbReference type="InterPro" id="IPR015943">
    <property type="entry name" value="WD40/YVTN_repeat-like_dom_sf"/>
</dbReference>
<dbReference type="Proteomes" id="UP000192775">
    <property type="component" value="Chromosome"/>
</dbReference>
<dbReference type="SUPFAM" id="SSF101898">
    <property type="entry name" value="NHL repeat"/>
    <property type="match status" value="2"/>
</dbReference>
<gene>
    <name evidence="1" type="ORF">B5808_04565</name>
</gene>
<keyword evidence="2" id="KW-1185">Reference proteome</keyword>
<dbReference type="EMBL" id="CP020715">
    <property type="protein sequence ID" value="ARJ04576.1"/>
    <property type="molecule type" value="Genomic_DNA"/>
</dbReference>
<dbReference type="PANTHER" id="PTHR40274">
    <property type="entry name" value="VIRGINIAMYCIN B LYASE"/>
    <property type="match status" value="1"/>
</dbReference>
<evidence type="ECO:0000313" key="2">
    <source>
        <dbReference type="Proteomes" id="UP000192775"/>
    </source>
</evidence>
<dbReference type="InterPro" id="IPR051344">
    <property type="entry name" value="Vgb"/>
</dbReference>
<sequence>MRVRAPRFRGPKALAVALGVGLATVLASSVASTLEGAHATVLLPVAPHPSDWLVQWRELPEPAGGRPRTLLVASTGVVWFDDESTGTLNSYDPVSGTWAVVPTTATSPWRVSLLVESSDGAIWFADPSDSVLHRYDPASAAVSDLALPGADRITDLTAARDGSVWFGTATASVVGHARPDGSIDLVTITGGSGGIPESVTWGQDGRLWMTQFGSLTVDALDPGTGTVTSLPLSSRWASHLESGADGALWMLDGSDLLRLDPAGTEDRFPVPTTPAGLALPTVLRPGSQGVIYADTTGRIVSVDPRGRFTVLGPSTPGLLLGSIDVAPDGSIWFTDPLSGRLGWG</sequence>
<dbReference type="Gene3D" id="2.130.10.10">
    <property type="entry name" value="YVTN repeat-like/Quinoprotein amine dehydrogenase"/>
    <property type="match status" value="2"/>
</dbReference>
<dbReference type="RefSeq" id="WP_085018717.1">
    <property type="nucleotide sequence ID" value="NZ_BMHD01000001.1"/>
</dbReference>
<protein>
    <submittedName>
        <fullName evidence="1">Uncharacterized protein</fullName>
    </submittedName>
</protein>
<dbReference type="Pfam" id="PF24684">
    <property type="entry name" value="Vgb_lyase"/>
    <property type="match status" value="1"/>
</dbReference>
<dbReference type="PANTHER" id="PTHR40274:SF3">
    <property type="entry name" value="VIRGINIAMYCIN B LYASE"/>
    <property type="match status" value="1"/>
</dbReference>
<accession>A0A1X9LH82</accession>
<dbReference type="KEGG" id="cphy:B5808_04565"/>
<name>A0A1X9LH82_9MICO</name>
<dbReference type="STRING" id="1619308.B5808_04565"/>
<evidence type="ECO:0000313" key="1">
    <source>
        <dbReference type="EMBL" id="ARJ04576.1"/>
    </source>
</evidence>